<dbReference type="InterPro" id="IPR036390">
    <property type="entry name" value="WH_DNA-bd_sf"/>
</dbReference>
<organism evidence="2 3">
    <name type="scientific">Parazoarcus communis</name>
    <dbReference type="NCBI Taxonomy" id="41977"/>
    <lineage>
        <taxon>Bacteria</taxon>
        <taxon>Pseudomonadati</taxon>
        <taxon>Pseudomonadota</taxon>
        <taxon>Betaproteobacteria</taxon>
        <taxon>Rhodocyclales</taxon>
        <taxon>Zoogloeaceae</taxon>
        <taxon>Parazoarcus</taxon>
    </lineage>
</organism>
<dbReference type="InterPro" id="IPR036388">
    <property type="entry name" value="WH-like_DNA-bd_sf"/>
</dbReference>
<dbReference type="Proteomes" id="UP000244902">
    <property type="component" value="Chromosome"/>
</dbReference>
<dbReference type="EMBL" id="CP022188">
    <property type="protein sequence ID" value="AWI78612.1"/>
    <property type="molecule type" value="Genomic_DNA"/>
</dbReference>
<dbReference type="SUPFAM" id="SSF46785">
    <property type="entry name" value="Winged helix' DNA-binding domain"/>
    <property type="match status" value="1"/>
</dbReference>
<dbReference type="Gene3D" id="1.10.10.10">
    <property type="entry name" value="Winged helix-like DNA-binding domain superfamily/Winged helix DNA-binding domain"/>
    <property type="match status" value="1"/>
</dbReference>
<evidence type="ECO:0000313" key="3">
    <source>
        <dbReference type="Proteomes" id="UP000244902"/>
    </source>
</evidence>
<feature type="compositionally biased region" description="Polar residues" evidence="1">
    <location>
        <begin position="21"/>
        <end position="37"/>
    </location>
</feature>
<dbReference type="AlphaFoldDB" id="A0A2U8GY77"/>
<name>A0A2U8GY77_9RHOO</name>
<reference evidence="2 3" key="1">
    <citation type="submission" date="2017-06" db="EMBL/GenBank/DDBJ databases">
        <title>Azoarcus sp. TSNA42 complete genome sequence.</title>
        <authorList>
            <person name="Woo J.-H."/>
            <person name="Kim H.-S."/>
        </authorList>
    </citation>
    <scope>NUCLEOTIDE SEQUENCE [LARGE SCALE GENOMIC DNA]</scope>
    <source>
        <strain evidence="2 3">TSNA42</strain>
    </source>
</reference>
<feature type="region of interest" description="Disordered" evidence="1">
    <location>
        <begin position="21"/>
        <end position="42"/>
    </location>
</feature>
<protein>
    <recommendedName>
        <fullName evidence="4">Transcriptional regulator</fullName>
    </recommendedName>
</protein>
<evidence type="ECO:0000256" key="1">
    <source>
        <dbReference type="SAM" id="MobiDB-lite"/>
    </source>
</evidence>
<evidence type="ECO:0008006" key="4">
    <source>
        <dbReference type="Google" id="ProtNLM"/>
    </source>
</evidence>
<evidence type="ECO:0000313" key="2">
    <source>
        <dbReference type="EMBL" id="AWI78612.1"/>
    </source>
</evidence>
<dbReference type="RefSeq" id="WP_108971573.1">
    <property type="nucleotide sequence ID" value="NZ_CP022188.1"/>
</dbReference>
<accession>A0A2U8GY77</accession>
<sequence length="134" mass="15074">MTNNPFSMVAQVSALSAHRQTLSSLSSRVPPTKSPSQLRKDASRIARADEMRNKVLVMLQKRKTVVINDLVTANPETTQAQWPWIFKTLCERNLVRRVGVSRGRVSQRFALTEEGFKKAEEIIQKAGSSAQNKH</sequence>
<gene>
    <name evidence="2" type="ORF">CEW87_04085</name>
</gene>
<proteinExistence type="predicted"/>